<organism evidence="1 2">
    <name type="scientific">Desulfovibrio piger</name>
    <dbReference type="NCBI Taxonomy" id="901"/>
    <lineage>
        <taxon>Bacteria</taxon>
        <taxon>Pseudomonadati</taxon>
        <taxon>Thermodesulfobacteriota</taxon>
        <taxon>Desulfovibrionia</taxon>
        <taxon>Desulfovibrionales</taxon>
        <taxon>Desulfovibrionaceae</taxon>
        <taxon>Desulfovibrio</taxon>
    </lineage>
</organism>
<evidence type="ECO:0000313" key="1">
    <source>
        <dbReference type="EMBL" id="NME52950.1"/>
    </source>
</evidence>
<accession>A0A848CCD0</accession>
<dbReference type="EMBL" id="JABAFY010000052">
    <property type="protein sequence ID" value="NME52950.1"/>
    <property type="molecule type" value="Genomic_DNA"/>
</dbReference>
<protein>
    <submittedName>
        <fullName evidence="1">Uncharacterized protein</fullName>
    </submittedName>
</protein>
<reference evidence="1 2" key="1">
    <citation type="submission" date="2020-04" db="EMBL/GenBank/DDBJ databases">
        <authorList>
            <person name="Hitch T.C.A."/>
            <person name="Wylensek D."/>
            <person name="Clavel T."/>
        </authorList>
    </citation>
    <scope>NUCLEOTIDE SEQUENCE [LARGE SCALE GENOMIC DNA]</scope>
    <source>
        <strain evidence="1 2">PG-251-APC-1</strain>
    </source>
</reference>
<sequence length="57" mass="6261">MPLSPDLRKKVASLLRDAATPLRKLAGDITAAPVTERVPKPVINIANLRSLLHHDNR</sequence>
<dbReference type="RefSeq" id="WP_168936251.1">
    <property type="nucleotide sequence ID" value="NZ_JABAFY010000052.1"/>
</dbReference>
<dbReference type="AlphaFoldDB" id="A0A848CCD0"/>
<gene>
    <name evidence="1" type="ORF">HF854_10590</name>
</gene>
<proteinExistence type="predicted"/>
<name>A0A848CCD0_9BACT</name>
<dbReference type="Proteomes" id="UP000522333">
    <property type="component" value="Unassembled WGS sequence"/>
</dbReference>
<comment type="caution">
    <text evidence="1">The sequence shown here is derived from an EMBL/GenBank/DDBJ whole genome shotgun (WGS) entry which is preliminary data.</text>
</comment>
<evidence type="ECO:0000313" key="2">
    <source>
        <dbReference type="Proteomes" id="UP000522333"/>
    </source>
</evidence>